<evidence type="ECO:0000313" key="1">
    <source>
        <dbReference type="EMBL" id="KAF6074980.1"/>
    </source>
</evidence>
<accession>A0A834D8U7</accession>
<protein>
    <submittedName>
        <fullName evidence="1">Uncharacterized protein</fullName>
    </submittedName>
</protein>
<dbReference type="Proteomes" id="UP000664940">
    <property type="component" value="Unassembled WGS sequence"/>
</dbReference>
<gene>
    <name evidence="1" type="ORF">HJG60_009390</name>
</gene>
<evidence type="ECO:0000313" key="2">
    <source>
        <dbReference type="Proteomes" id="UP000664940"/>
    </source>
</evidence>
<sequence length="191" mass="21925">MGQGRRIALCYLLALQSQETLQRERGEFYTPGGDGRRTQEEAPSAIYSFFLTEIHVNSRKTYRFRGMLCRPPEHSLVLEGPRIERSCPGNRTRSSSRSRCKALRCALRKITSSAMAVARLLSVTHPGLRAPCYWAYDGLLTQRHNVIEITYVCVCTYIYIYTLHILKFSKTHIKTILNKLNPSWLFSILGH</sequence>
<proteinExistence type="predicted"/>
<dbReference type="EMBL" id="JABVXQ010000015">
    <property type="protein sequence ID" value="KAF6074980.1"/>
    <property type="molecule type" value="Genomic_DNA"/>
</dbReference>
<name>A0A834D8U7_9CHIR</name>
<comment type="caution">
    <text evidence="1">The sequence shown here is derived from an EMBL/GenBank/DDBJ whole genome shotgun (WGS) entry which is preliminary data.</text>
</comment>
<reference evidence="1 2" key="1">
    <citation type="journal article" date="2020" name="Nature">
        <title>Six reference-quality genomes reveal evolution of bat adaptations.</title>
        <authorList>
            <person name="Jebb D."/>
            <person name="Huang Z."/>
            <person name="Pippel M."/>
            <person name="Hughes G.M."/>
            <person name="Lavrichenko K."/>
            <person name="Devanna P."/>
            <person name="Winkler S."/>
            <person name="Jermiin L.S."/>
            <person name="Skirmuntt E.C."/>
            <person name="Katzourakis A."/>
            <person name="Burkitt-Gray L."/>
            <person name="Ray D.A."/>
            <person name="Sullivan K.A.M."/>
            <person name="Roscito J.G."/>
            <person name="Kirilenko B.M."/>
            <person name="Davalos L.M."/>
            <person name="Corthals A.P."/>
            <person name="Power M.L."/>
            <person name="Jones G."/>
            <person name="Ransome R.D."/>
            <person name="Dechmann D.K.N."/>
            <person name="Locatelli A.G."/>
            <person name="Puechmaille S.J."/>
            <person name="Fedrigo O."/>
            <person name="Jarvis E.D."/>
            <person name="Hiller M."/>
            <person name="Vernes S.C."/>
            <person name="Myers E.W."/>
            <person name="Teeling E.C."/>
        </authorList>
    </citation>
    <scope>NUCLEOTIDE SEQUENCE [LARGE SCALE GENOMIC DNA]</scope>
    <source>
        <strain evidence="1">Bat1K_MPI-CBG_1</strain>
    </source>
</reference>
<organism evidence="1 2">
    <name type="scientific">Phyllostomus discolor</name>
    <name type="common">pale spear-nosed bat</name>
    <dbReference type="NCBI Taxonomy" id="89673"/>
    <lineage>
        <taxon>Eukaryota</taxon>
        <taxon>Metazoa</taxon>
        <taxon>Chordata</taxon>
        <taxon>Craniata</taxon>
        <taxon>Vertebrata</taxon>
        <taxon>Euteleostomi</taxon>
        <taxon>Mammalia</taxon>
        <taxon>Eutheria</taxon>
        <taxon>Laurasiatheria</taxon>
        <taxon>Chiroptera</taxon>
        <taxon>Yangochiroptera</taxon>
        <taxon>Phyllostomidae</taxon>
        <taxon>Phyllostominae</taxon>
        <taxon>Phyllostomus</taxon>
    </lineage>
</organism>
<dbReference type="AlphaFoldDB" id="A0A834D8U7"/>